<dbReference type="EMBL" id="DVHI01000017">
    <property type="protein sequence ID" value="HIR62101.1"/>
    <property type="molecule type" value="Genomic_DNA"/>
</dbReference>
<reference evidence="1" key="1">
    <citation type="submission" date="2020-10" db="EMBL/GenBank/DDBJ databases">
        <authorList>
            <person name="Gilroy R."/>
        </authorList>
    </citation>
    <scope>NUCLEOTIDE SEQUENCE</scope>
    <source>
        <strain evidence="1">ChiHjej13B12-12457</strain>
    </source>
</reference>
<protein>
    <submittedName>
        <fullName evidence="1">Winged helix-turn-helix transcriptional regulator</fullName>
    </submittedName>
</protein>
<dbReference type="InterPro" id="IPR036388">
    <property type="entry name" value="WH-like_DNA-bd_sf"/>
</dbReference>
<name>A0A9D1E085_9BACT</name>
<reference evidence="1" key="2">
    <citation type="journal article" date="2021" name="PeerJ">
        <title>Extensive microbial diversity within the chicken gut microbiome revealed by metagenomics and culture.</title>
        <authorList>
            <person name="Gilroy R."/>
            <person name="Ravi A."/>
            <person name="Getino M."/>
            <person name="Pursley I."/>
            <person name="Horton D.L."/>
            <person name="Alikhan N.F."/>
            <person name="Baker D."/>
            <person name="Gharbi K."/>
            <person name="Hall N."/>
            <person name="Watson M."/>
            <person name="Adriaenssens E.M."/>
            <person name="Foster-Nyarko E."/>
            <person name="Jarju S."/>
            <person name="Secka A."/>
            <person name="Antonio M."/>
            <person name="Oren A."/>
            <person name="Chaudhuri R.R."/>
            <person name="La Ragione R."/>
            <person name="Hildebrand F."/>
            <person name="Pallen M.J."/>
        </authorList>
    </citation>
    <scope>NUCLEOTIDE SEQUENCE</scope>
    <source>
        <strain evidence="1">ChiHjej13B12-12457</strain>
    </source>
</reference>
<dbReference type="Pfam" id="PF13412">
    <property type="entry name" value="HTH_24"/>
    <property type="match status" value="1"/>
</dbReference>
<dbReference type="AlphaFoldDB" id="A0A9D1E085"/>
<comment type="caution">
    <text evidence="1">The sequence shown here is derived from an EMBL/GenBank/DDBJ whole genome shotgun (WGS) entry which is preliminary data.</text>
</comment>
<evidence type="ECO:0000313" key="2">
    <source>
        <dbReference type="Proteomes" id="UP000886744"/>
    </source>
</evidence>
<gene>
    <name evidence="1" type="ORF">IAC94_01080</name>
</gene>
<organism evidence="1 2">
    <name type="scientific">Candidatus Coprenecus avistercoris</name>
    <dbReference type="NCBI Taxonomy" id="2840730"/>
    <lineage>
        <taxon>Bacteria</taxon>
        <taxon>Pseudomonadati</taxon>
        <taxon>Bacteroidota</taxon>
        <taxon>Bacteroidia</taxon>
        <taxon>Bacteroidales</taxon>
        <taxon>Rikenellaceae</taxon>
        <taxon>Rikenellaceae incertae sedis</taxon>
        <taxon>Candidatus Coprenecus</taxon>
    </lineage>
</organism>
<dbReference type="SUPFAM" id="SSF46785">
    <property type="entry name" value="Winged helix' DNA-binding domain"/>
    <property type="match status" value="1"/>
</dbReference>
<dbReference type="Proteomes" id="UP000886744">
    <property type="component" value="Unassembled WGS sequence"/>
</dbReference>
<evidence type="ECO:0000313" key="1">
    <source>
        <dbReference type="EMBL" id="HIR62101.1"/>
    </source>
</evidence>
<sequence length="85" mass="9190">MTGLMIRNLRHDIDAYLESVSDEKGGEKILELLSGDGSLSAAALAARIGITPKAVEKHLARLKAEGRLRRVGPDKGGHWMVNGNR</sequence>
<accession>A0A9D1E085</accession>
<dbReference type="InterPro" id="IPR036390">
    <property type="entry name" value="WH_DNA-bd_sf"/>
</dbReference>
<proteinExistence type="predicted"/>
<dbReference type="Gene3D" id="1.10.10.10">
    <property type="entry name" value="Winged helix-like DNA-binding domain superfamily/Winged helix DNA-binding domain"/>
    <property type="match status" value="1"/>
</dbReference>